<accession>A0A7J9SIQ6</accession>
<comment type="caution">
    <text evidence="2">The sequence shown here is derived from an EMBL/GenBank/DDBJ whole genome shotgun (WGS) entry which is preliminary data.</text>
</comment>
<name>A0A7J9SIQ6_9EURY</name>
<evidence type="ECO:0000313" key="3">
    <source>
        <dbReference type="Proteomes" id="UP000546257"/>
    </source>
</evidence>
<gene>
    <name evidence="2" type="ORF">H5V44_11145</name>
</gene>
<organism evidence="2 3">
    <name type="scientific">Halobellus ruber</name>
    <dbReference type="NCBI Taxonomy" id="2761102"/>
    <lineage>
        <taxon>Archaea</taxon>
        <taxon>Methanobacteriati</taxon>
        <taxon>Methanobacteriota</taxon>
        <taxon>Stenosarchaea group</taxon>
        <taxon>Halobacteria</taxon>
        <taxon>Halobacteriales</taxon>
        <taxon>Haloferacaceae</taxon>
        <taxon>Halobellus</taxon>
    </lineage>
</organism>
<sequence length="176" mass="19018">MADSPETVRIPLEPLRKRVADATDRSASYVDVQEVAVDGTTLEVTFATPDEDVPAIHIVVEGPTGRIDTTPARLDSPFGLNVYGELLRVEYAGRDTETDEILVSVSQRDGEEWRTILGCGRVWAVETTYEGDPVTVTCHAETPSASEDDEAAEPDAEVEDDPDEDSNDGLLGGLGR</sequence>
<dbReference type="AlphaFoldDB" id="A0A7J9SIQ6"/>
<dbReference type="RefSeq" id="WP_185193179.1">
    <property type="nucleotide sequence ID" value="NZ_JACKXD010000003.1"/>
</dbReference>
<reference evidence="2 3" key="1">
    <citation type="submission" date="2020-08" db="EMBL/GenBank/DDBJ databases">
        <authorList>
            <person name="Seo M.-J."/>
        </authorList>
    </citation>
    <scope>NUCLEOTIDE SEQUENCE [LARGE SCALE GENOMIC DNA]</scope>
    <source>
        <strain evidence="2 3">MBLA0160</strain>
    </source>
</reference>
<proteinExistence type="predicted"/>
<keyword evidence="3" id="KW-1185">Reference proteome</keyword>
<evidence type="ECO:0000256" key="1">
    <source>
        <dbReference type="SAM" id="MobiDB-lite"/>
    </source>
</evidence>
<evidence type="ECO:0000313" key="2">
    <source>
        <dbReference type="EMBL" id="MBB6646834.1"/>
    </source>
</evidence>
<dbReference type="Proteomes" id="UP000546257">
    <property type="component" value="Unassembled WGS sequence"/>
</dbReference>
<feature type="compositionally biased region" description="Acidic residues" evidence="1">
    <location>
        <begin position="146"/>
        <end position="167"/>
    </location>
</feature>
<feature type="region of interest" description="Disordered" evidence="1">
    <location>
        <begin position="138"/>
        <end position="176"/>
    </location>
</feature>
<protein>
    <submittedName>
        <fullName evidence="2">Uncharacterized protein</fullName>
    </submittedName>
</protein>
<dbReference type="EMBL" id="JACKXD010000003">
    <property type="protein sequence ID" value="MBB6646834.1"/>
    <property type="molecule type" value="Genomic_DNA"/>
</dbReference>